<evidence type="ECO:0000256" key="1">
    <source>
        <dbReference type="ARBA" id="ARBA00022676"/>
    </source>
</evidence>
<dbReference type="PANTHER" id="PTHR34136:SF1">
    <property type="entry name" value="UDP-N-ACETYL-D-MANNOSAMINURONIC ACID TRANSFERASE"/>
    <property type="match status" value="1"/>
</dbReference>
<dbReference type="AlphaFoldDB" id="A0A1G1V1W9"/>
<sequence>MRKSPLTVINGQKTIYKNSIKGRKVVPILDIPVDSTRKDEVLSDILRFLSSEAGEKLFIVTPNPEILVAGAQDSYFASILQRASLSLPDGIGVILAQKYISAPISDIRGLKFVDMLKTGLGIVFSVFFNRKWLFSAGEVVAGRVVFEELVAIAAQKGWRVCLLGGKPGVASAASRQLTSSFHFPVSSQFKIIDENGPWLNRKGEPADNAQAKIEQECIVRINKFKPHLLFVAFGHPKQEFWVHRHLSSLNVRVAMVVGGAFDYTAGIVPRVPQGVSVAGFEWLWRLVTQRGRVRRVATALFVFPWLVLLSKLRQKTN</sequence>
<dbReference type="NCBIfam" id="TIGR00696">
    <property type="entry name" value="wecG_tagA_cpsF"/>
    <property type="match status" value="1"/>
</dbReference>
<protein>
    <submittedName>
        <fullName evidence="3">Uncharacterized protein</fullName>
    </submittedName>
</protein>
<accession>A0A1G1V1W9</accession>
<reference evidence="3 4" key="1">
    <citation type="journal article" date="2016" name="Nat. Commun.">
        <title>Thousands of microbial genomes shed light on interconnected biogeochemical processes in an aquifer system.</title>
        <authorList>
            <person name="Anantharaman K."/>
            <person name="Brown C.T."/>
            <person name="Hug L.A."/>
            <person name="Sharon I."/>
            <person name="Castelle C.J."/>
            <person name="Probst A.J."/>
            <person name="Thomas B.C."/>
            <person name="Singh A."/>
            <person name="Wilkins M.J."/>
            <person name="Karaoz U."/>
            <person name="Brodie E.L."/>
            <person name="Williams K.H."/>
            <person name="Hubbard S.S."/>
            <person name="Banfield J.F."/>
        </authorList>
    </citation>
    <scope>NUCLEOTIDE SEQUENCE [LARGE SCALE GENOMIC DNA]</scope>
</reference>
<keyword evidence="1" id="KW-0328">Glycosyltransferase</keyword>
<evidence type="ECO:0000256" key="2">
    <source>
        <dbReference type="ARBA" id="ARBA00022679"/>
    </source>
</evidence>
<proteinExistence type="predicted"/>
<name>A0A1G1V1W9_9BACT</name>
<evidence type="ECO:0000313" key="4">
    <source>
        <dbReference type="Proteomes" id="UP000177967"/>
    </source>
</evidence>
<dbReference type="GO" id="GO:0016758">
    <property type="term" value="F:hexosyltransferase activity"/>
    <property type="evidence" value="ECO:0007669"/>
    <property type="project" value="TreeGrafter"/>
</dbReference>
<gene>
    <name evidence="3" type="ORF">A2782_02565</name>
</gene>
<dbReference type="InterPro" id="IPR004629">
    <property type="entry name" value="WecG_TagA_CpsF"/>
</dbReference>
<dbReference type="STRING" id="1797513.A2782_02565"/>
<dbReference type="Proteomes" id="UP000177967">
    <property type="component" value="Unassembled WGS sequence"/>
</dbReference>
<organism evidence="3 4">
    <name type="scientific">Candidatus Blackburnbacteria bacterium RIFCSPHIGHO2_01_FULL_43_15b</name>
    <dbReference type="NCBI Taxonomy" id="1797513"/>
    <lineage>
        <taxon>Bacteria</taxon>
        <taxon>Candidatus Blackburniibacteriota</taxon>
    </lineage>
</organism>
<dbReference type="CDD" id="cd06533">
    <property type="entry name" value="Glyco_transf_WecG_TagA"/>
    <property type="match status" value="1"/>
</dbReference>
<dbReference type="EMBL" id="MHBW01000011">
    <property type="protein sequence ID" value="OGY09336.1"/>
    <property type="molecule type" value="Genomic_DNA"/>
</dbReference>
<dbReference type="Pfam" id="PF03808">
    <property type="entry name" value="Glyco_tran_WecG"/>
    <property type="match status" value="1"/>
</dbReference>
<dbReference type="PANTHER" id="PTHR34136">
    <property type="match status" value="1"/>
</dbReference>
<evidence type="ECO:0000313" key="3">
    <source>
        <dbReference type="EMBL" id="OGY09336.1"/>
    </source>
</evidence>
<keyword evidence="2" id="KW-0808">Transferase</keyword>
<comment type="caution">
    <text evidence="3">The sequence shown here is derived from an EMBL/GenBank/DDBJ whole genome shotgun (WGS) entry which is preliminary data.</text>
</comment>